<dbReference type="SUPFAM" id="SSF117396">
    <property type="entry name" value="TM1631-like"/>
    <property type="match status" value="1"/>
</dbReference>
<dbReference type="InterPro" id="IPR003961">
    <property type="entry name" value="FN3_dom"/>
</dbReference>
<dbReference type="CDD" id="cd00063">
    <property type="entry name" value="FN3"/>
    <property type="match status" value="1"/>
</dbReference>
<dbReference type="OrthoDB" id="9780310at2"/>
<dbReference type="Gene3D" id="3.20.20.410">
    <property type="entry name" value="Protein of unknown function UPF0759"/>
    <property type="match status" value="1"/>
</dbReference>
<dbReference type="PANTHER" id="PTHR30348:SF13">
    <property type="entry name" value="UPF0759 PROTEIN YUNF"/>
    <property type="match status" value="1"/>
</dbReference>
<evidence type="ECO:0000313" key="2">
    <source>
        <dbReference type="Proteomes" id="UP000095209"/>
    </source>
</evidence>
<dbReference type="PANTHER" id="PTHR30348">
    <property type="entry name" value="UNCHARACTERIZED PROTEIN YECE"/>
    <property type="match status" value="1"/>
</dbReference>
<dbReference type="RefSeq" id="WP_069715926.1">
    <property type="nucleotide sequence ID" value="NZ_MJEH01000006.1"/>
</dbReference>
<dbReference type="Pfam" id="PF01904">
    <property type="entry name" value="DUF72"/>
    <property type="match status" value="1"/>
</dbReference>
<dbReference type="EMBL" id="MJEH01000006">
    <property type="protein sequence ID" value="OEH93958.1"/>
    <property type="molecule type" value="Genomic_DNA"/>
</dbReference>
<accession>A0A1E5LIS6</accession>
<sequence>MIYIGLTGWGDHYTLYPENQAGAKKLLSYAAHFPIVELDSSFYAVQPKRNMEKWVSETPERFQFVVKAYQGMTGHQRGEIPFTTKREMFEAFLNSIQPLQDSGKLSMVLFQFPPWFDCKKEHVTYLRYCKDRMGDVPVALEFRNQTWFEPKYYEQTLTFMEKEKWIHSICDEPQVGKGSVPTILHATDDNKTLIRFHGRNVEGWRKPKHGNWREVRYLYRYNKKELSEWCEWLNKLNNQTKDIYIVFNNNSGGDAADNAKQMMEILNINYTGLAPRQLDLFGNEL</sequence>
<protein>
    <recommendedName>
        <fullName evidence="3">DUF72 domain-containing protein</fullName>
    </recommendedName>
</protein>
<dbReference type="STRING" id="1305675.BFG57_09940"/>
<organism evidence="1 2">
    <name type="scientific">Bacillus solimangrovi</name>
    <dbReference type="NCBI Taxonomy" id="1305675"/>
    <lineage>
        <taxon>Bacteria</taxon>
        <taxon>Bacillati</taxon>
        <taxon>Bacillota</taxon>
        <taxon>Bacilli</taxon>
        <taxon>Bacillales</taxon>
        <taxon>Bacillaceae</taxon>
        <taxon>Bacillus</taxon>
    </lineage>
</organism>
<gene>
    <name evidence="1" type="ORF">BFG57_09940</name>
</gene>
<evidence type="ECO:0000313" key="1">
    <source>
        <dbReference type="EMBL" id="OEH93958.1"/>
    </source>
</evidence>
<comment type="caution">
    <text evidence="1">The sequence shown here is derived from an EMBL/GenBank/DDBJ whole genome shotgun (WGS) entry which is preliminary data.</text>
</comment>
<dbReference type="InterPro" id="IPR036520">
    <property type="entry name" value="UPF0759_sf"/>
</dbReference>
<proteinExistence type="predicted"/>
<evidence type="ECO:0008006" key="3">
    <source>
        <dbReference type="Google" id="ProtNLM"/>
    </source>
</evidence>
<keyword evidence="2" id="KW-1185">Reference proteome</keyword>
<dbReference type="Proteomes" id="UP000095209">
    <property type="component" value="Unassembled WGS sequence"/>
</dbReference>
<name>A0A1E5LIS6_9BACI</name>
<reference evidence="1 2" key="1">
    <citation type="submission" date="2016-08" db="EMBL/GenBank/DDBJ databases">
        <title>Genome of Bacillus solimangrovi GH2-4.</title>
        <authorList>
            <person name="Lim S."/>
            <person name="Kim B.-C."/>
        </authorList>
    </citation>
    <scope>NUCLEOTIDE SEQUENCE [LARGE SCALE GENOMIC DNA]</scope>
    <source>
        <strain evidence="1 2">GH2-4</strain>
    </source>
</reference>
<dbReference type="AlphaFoldDB" id="A0A1E5LIS6"/>
<dbReference type="InterPro" id="IPR002763">
    <property type="entry name" value="DUF72"/>
</dbReference>